<sequence length="87" mass="10102">MKLIVLRLKSRRLTEALLHRDFQLSVTIPDDRLCPPVPNRLNYILWMQDIVHATSIAEPEISKRIIKGVDMYVLPHSLALLDIDRSE</sequence>
<evidence type="ECO:0000313" key="3">
    <source>
        <dbReference type="EMBL" id="QHB50203.1"/>
    </source>
</evidence>
<proteinExistence type="evidence at transcript level"/>
<dbReference type="EMBL" id="MK972875">
    <property type="protein sequence ID" value="QHB50203.1"/>
    <property type="molecule type" value="mRNA"/>
</dbReference>
<dbReference type="PANTHER" id="PTHR13393">
    <property type="entry name" value="SAM-DEPENDENT METHYLTRANSFERASE"/>
    <property type="match status" value="1"/>
</dbReference>
<accession>A0A6B9LTR0</accession>
<dbReference type="PANTHER" id="PTHR13393:SF0">
    <property type="entry name" value="RNA N6-ADENOSINE-METHYLTRANSFERASE METTL16"/>
    <property type="match status" value="1"/>
</dbReference>
<dbReference type="GO" id="GO:0070475">
    <property type="term" value="P:rRNA base methylation"/>
    <property type="evidence" value="ECO:0007669"/>
    <property type="project" value="TreeGrafter"/>
</dbReference>
<dbReference type="Pfam" id="PF05971">
    <property type="entry name" value="Methyltransf_10"/>
    <property type="match status" value="1"/>
</dbReference>
<dbReference type="InterPro" id="IPR010286">
    <property type="entry name" value="METTL16/RlmF"/>
</dbReference>
<organism evidence="3">
    <name type="scientific">Sparassis latifolia</name>
    <dbReference type="NCBI Taxonomy" id="1202976"/>
    <lineage>
        <taxon>Eukaryota</taxon>
        <taxon>Fungi</taxon>
        <taxon>Dikarya</taxon>
        <taxon>Basidiomycota</taxon>
        <taxon>Agaricomycotina</taxon>
        <taxon>Agaricomycetes</taxon>
        <taxon>Polyporales</taxon>
        <taxon>Sparassidaceae</taxon>
        <taxon>Sparassis</taxon>
    </lineage>
</organism>
<dbReference type="Gene3D" id="3.40.50.150">
    <property type="entry name" value="Vaccinia Virus protein VP39"/>
    <property type="match status" value="1"/>
</dbReference>
<dbReference type="AlphaFoldDB" id="A0A6B9LTR0"/>
<protein>
    <submittedName>
        <fullName evidence="3">Putative methyltransferase-like protein</fullName>
    </submittedName>
</protein>
<keyword evidence="2 3" id="KW-0808">Transferase</keyword>
<dbReference type="GO" id="GO:0008168">
    <property type="term" value="F:methyltransferase activity"/>
    <property type="evidence" value="ECO:0007669"/>
    <property type="project" value="UniProtKB-KW"/>
</dbReference>
<evidence type="ECO:0000256" key="1">
    <source>
        <dbReference type="ARBA" id="ARBA00022603"/>
    </source>
</evidence>
<dbReference type="GO" id="GO:0005634">
    <property type="term" value="C:nucleus"/>
    <property type="evidence" value="ECO:0007669"/>
    <property type="project" value="TreeGrafter"/>
</dbReference>
<evidence type="ECO:0000256" key="2">
    <source>
        <dbReference type="ARBA" id="ARBA00022679"/>
    </source>
</evidence>
<dbReference type="InterPro" id="IPR029063">
    <property type="entry name" value="SAM-dependent_MTases_sf"/>
</dbReference>
<keyword evidence="1 3" id="KW-0489">Methyltransferase</keyword>
<name>A0A6B9LTR0_9APHY</name>
<reference evidence="3" key="1">
    <citation type="journal article" date="2019" name="Int. J. Mol. Sci.">
        <title>Integration of ATAC-Seq and RNA-Seq Identifies Key Genes in Light-Induced Primordia Formation of Sparassis latifolia.</title>
        <authorList>
            <person name="Yang C."/>
            <person name="Ma L."/>
            <person name="Xiao D."/>
            <person name="Ying Z."/>
            <person name="Jiang X."/>
            <person name="Lin Y."/>
        </authorList>
    </citation>
    <scope>NUCLEOTIDE SEQUENCE</scope>
    <source>
        <strain evidence="3">SP-C</strain>
    </source>
</reference>